<dbReference type="GO" id="GO:0000012">
    <property type="term" value="P:single strand break repair"/>
    <property type="evidence" value="ECO:0007669"/>
    <property type="project" value="InterPro"/>
</dbReference>
<dbReference type="SUPFAM" id="SSF52113">
    <property type="entry name" value="BRCT domain"/>
    <property type="match status" value="1"/>
</dbReference>
<dbReference type="PROSITE" id="PS50172">
    <property type="entry name" value="BRCT"/>
    <property type="match status" value="1"/>
</dbReference>
<evidence type="ECO:0000313" key="3">
    <source>
        <dbReference type="EMBL" id="VDL99381.1"/>
    </source>
</evidence>
<dbReference type="GO" id="GO:0005634">
    <property type="term" value="C:nucleus"/>
    <property type="evidence" value="ECO:0007669"/>
    <property type="project" value="InterPro"/>
</dbReference>
<feature type="compositionally biased region" description="Polar residues" evidence="1">
    <location>
        <begin position="253"/>
        <end position="266"/>
    </location>
</feature>
<feature type="region of interest" description="Disordered" evidence="1">
    <location>
        <begin position="357"/>
        <end position="377"/>
    </location>
</feature>
<dbReference type="WBParaSite" id="SSLN_0001349701-mRNA-1">
    <property type="protein sequence ID" value="SSLN_0001349701-mRNA-1"/>
    <property type="gene ID" value="SSLN_0001349701"/>
</dbReference>
<dbReference type="Proteomes" id="UP000275846">
    <property type="component" value="Unassembled WGS sequence"/>
</dbReference>
<dbReference type="GO" id="GO:0006284">
    <property type="term" value="P:base-excision repair"/>
    <property type="evidence" value="ECO:0007669"/>
    <property type="project" value="TreeGrafter"/>
</dbReference>
<dbReference type="FunFam" id="2.60.120.260:FF:000025">
    <property type="entry name" value="DNA repair protein XRCC1 isoform X1"/>
    <property type="match status" value="1"/>
</dbReference>
<protein>
    <submittedName>
        <fullName evidence="5">BRCT domain-containing protein</fullName>
    </submittedName>
</protein>
<accession>A0A183T948</accession>
<evidence type="ECO:0000256" key="1">
    <source>
        <dbReference type="SAM" id="MobiDB-lite"/>
    </source>
</evidence>
<dbReference type="EMBL" id="UYSU01037713">
    <property type="protein sequence ID" value="VDL99381.1"/>
    <property type="molecule type" value="Genomic_DNA"/>
</dbReference>
<dbReference type="OrthoDB" id="25840at2759"/>
<dbReference type="InterPro" id="IPR008979">
    <property type="entry name" value="Galactose-bd-like_sf"/>
</dbReference>
<dbReference type="PANTHER" id="PTHR11370:SF5">
    <property type="entry name" value="DNA REPAIR PROTEIN XRCC1"/>
    <property type="match status" value="1"/>
</dbReference>
<evidence type="ECO:0000313" key="5">
    <source>
        <dbReference type="WBParaSite" id="SSLN_0001349701-mRNA-1"/>
    </source>
</evidence>
<feature type="compositionally biased region" description="Acidic residues" evidence="1">
    <location>
        <begin position="366"/>
        <end position="377"/>
    </location>
</feature>
<keyword evidence="4" id="KW-1185">Reference proteome</keyword>
<evidence type="ECO:0000313" key="4">
    <source>
        <dbReference type="Proteomes" id="UP000275846"/>
    </source>
</evidence>
<dbReference type="SUPFAM" id="SSF49785">
    <property type="entry name" value="Galactose-binding domain-like"/>
    <property type="match status" value="1"/>
</dbReference>
<feature type="compositionally biased region" description="Low complexity" evidence="1">
    <location>
        <begin position="222"/>
        <end position="233"/>
    </location>
</feature>
<dbReference type="InterPro" id="IPR002706">
    <property type="entry name" value="Xrcc1_N"/>
</dbReference>
<dbReference type="Pfam" id="PF12738">
    <property type="entry name" value="PTCB-BRCT"/>
    <property type="match status" value="1"/>
</dbReference>
<dbReference type="Pfam" id="PF01834">
    <property type="entry name" value="XRCC1_N"/>
    <property type="match status" value="1"/>
</dbReference>
<reference evidence="3 4" key="2">
    <citation type="submission" date="2018-11" db="EMBL/GenBank/DDBJ databases">
        <authorList>
            <consortium name="Pathogen Informatics"/>
        </authorList>
    </citation>
    <scope>NUCLEOTIDE SEQUENCE [LARGE SCALE GENOMIC DNA]</scope>
    <source>
        <strain evidence="3 4">NST_G2</strain>
    </source>
</reference>
<reference evidence="5" key="1">
    <citation type="submission" date="2016-06" db="UniProtKB">
        <authorList>
            <consortium name="WormBaseParasite"/>
        </authorList>
    </citation>
    <scope>IDENTIFICATION</scope>
</reference>
<organism evidence="5">
    <name type="scientific">Schistocephalus solidus</name>
    <name type="common">Tapeworm</name>
    <dbReference type="NCBI Taxonomy" id="70667"/>
    <lineage>
        <taxon>Eukaryota</taxon>
        <taxon>Metazoa</taxon>
        <taxon>Spiralia</taxon>
        <taxon>Lophotrochozoa</taxon>
        <taxon>Platyhelminthes</taxon>
        <taxon>Cestoda</taxon>
        <taxon>Eucestoda</taxon>
        <taxon>Diphyllobothriidea</taxon>
        <taxon>Diphyllobothriidae</taxon>
        <taxon>Schistocephalus</taxon>
    </lineage>
</organism>
<proteinExistence type="predicted"/>
<feature type="region of interest" description="Disordered" evidence="1">
    <location>
        <begin position="203"/>
        <end position="266"/>
    </location>
</feature>
<gene>
    <name evidence="3" type="ORF">SSLN_LOCUS12996</name>
</gene>
<dbReference type="AlphaFoldDB" id="A0A183T948"/>
<sequence length="377" mass="40786">AFPASNLLKVNAFYKWKCEEAGAKQAFVIFKFGQAYQFNRLDIGNEGSAFVEVLVSRSATDDTFEVLLPSSSFMSPMDAKQGKGLNRVRIFGGEELTKSVAAQKWDVVKVVCTQPFSKAIQYGLAFIRFYHLAEEAPAEEKGEKVRGAWFFKGLGERVGEPSTSTAAGDTDVLKPGGLFKMARQSSQEPTTTLAQKLLEEKRTVTPPTSPAAIASAPPPPSSLSRAPTSPSAAKPTNPKGSAATSDDAPAAGNSGSSVEPPSTSGSRRPILSGVVVAFSGYQNPFRSELRTLCLRLGAKYCQDWTDQCTHLICAFPNTPKFHLVRGKGIIVSHKWIQACNMAKKKVSWRPYRIGRAPSPVGHVSDDNDESQNDSFSE</sequence>
<dbReference type="Gene3D" id="3.40.50.10190">
    <property type="entry name" value="BRCT domain"/>
    <property type="match status" value="1"/>
</dbReference>
<name>A0A183T948_SCHSO</name>
<dbReference type="STRING" id="70667.A0A183T948"/>
<dbReference type="PANTHER" id="PTHR11370">
    <property type="entry name" value="DNA-REPAIR PROTEIN XRCC1"/>
    <property type="match status" value="1"/>
</dbReference>
<dbReference type="InterPro" id="IPR036420">
    <property type="entry name" value="BRCT_dom_sf"/>
</dbReference>
<dbReference type="InterPro" id="IPR001357">
    <property type="entry name" value="BRCT_dom"/>
</dbReference>
<dbReference type="Gene3D" id="2.60.120.260">
    <property type="entry name" value="Galactose-binding domain-like"/>
    <property type="match status" value="1"/>
</dbReference>
<dbReference type="SMART" id="SM00292">
    <property type="entry name" value="BRCT"/>
    <property type="match status" value="1"/>
</dbReference>
<dbReference type="GO" id="GO:0003684">
    <property type="term" value="F:damaged DNA binding"/>
    <property type="evidence" value="ECO:0007669"/>
    <property type="project" value="InterPro"/>
</dbReference>
<evidence type="ECO:0000259" key="2">
    <source>
        <dbReference type="PROSITE" id="PS50172"/>
    </source>
</evidence>
<feature type="domain" description="BRCT" evidence="2">
    <location>
        <begin position="266"/>
        <end position="353"/>
    </location>
</feature>